<dbReference type="RefSeq" id="WP_232226302.1">
    <property type="nucleotide sequence ID" value="NZ_BAAAOW010000002.1"/>
</dbReference>
<dbReference type="AlphaFoldDB" id="Z9JSR2"/>
<keyword evidence="2" id="KW-1185">Reference proteome</keyword>
<dbReference type="Proteomes" id="UP000023067">
    <property type="component" value="Unassembled WGS sequence"/>
</dbReference>
<organism evidence="1 2">
    <name type="scientific">Brachybacterium phenoliresistens</name>
    <dbReference type="NCBI Taxonomy" id="396014"/>
    <lineage>
        <taxon>Bacteria</taxon>
        <taxon>Bacillati</taxon>
        <taxon>Actinomycetota</taxon>
        <taxon>Actinomycetes</taxon>
        <taxon>Micrococcales</taxon>
        <taxon>Dermabacteraceae</taxon>
        <taxon>Brachybacterium</taxon>
    </lineage>
</organism>
<gene>
    <name evidence="1" type="ORF">BF93_17705</name>
</gene>
<dbReference type="HOGENOM" id="CLU_1007111_0_0_11"/>
<comment type="caution">
    <text evidence="1">The sequence shown here is derived from an EMBL/GenBank/DDBJ whole genome shotgun (WGS) entry which is preliminary data.</text>
</comment>
<dbReference type="eggNOG" id="ENOG50333K4">
    <property type="taxonomic scope" value="Bacteria"/>
</dbReference>
<dbReference type="EMBL" id="JDYK01000009">
    <property type="protein sequence ID" value="EWS81023.1"/>
    <property type="molecule type" value="Genomic_DNA"/>
</dbReference>
<protein>
    <submittedName>
        <fullName evidence="1">Uncharacterized protein</fullName>
    </submittedName>
</protein>
<dbReference type="STRING" id="396014.BF93_17705"/>
<dbReference type="PATRIC" id="fig|396014.3.peg.1882"/>
<name>Z9JSR2_9MICO</name>
<accession>Z9JSR2</accession>
<reference evidence="1 2" key="1">
    <citation type="submission" date="2014-02" db="EMBL/GenBank/DDBJ databases">
        <title>Genome sequence of Brachybacterium phenoliresistens strain W13A50.</title>
        <authorList>
            <person name="Wang X."/>
        </authorList>
    </citation>
    <scope>NUCLEOTIDE SEQUENCE [LARGE SCALE GENOMIC DNA]</scope>
    <source>
        <strain evidence="1 2">W13A50</strain>
    </source>
</reference>
<sequence>MTSLPESTETPQREAELRMTAHRLQLPRSTNPQDILAMVRNVRPEAELSDGVLDLGEGARLVQDTDPRRGGRWSIEVPRVREDPLPAGMTDSHGYAAAFPDGMPFGVEREVLDLCWSLGRRLFGAVVTDSGVRLEPHPHQVRDLIVVSPHRVDNVSLAELLANIEKEISVVGSPEKTAPRYALTVPLGDDEIQVRVGERSRPVALREQRWIATSSDYEIVHVTADPEEDAIAAPDAATQARWAEAYARIGRIAAVLVENVGGYVIDREGFLVAPSDLA</sequence>
<proteinExistence type="predicted"/>
<evidence type="ECO:0000313" key="2">
    <source>
        <dbReference type="Proteomes" id="UP000023067"/>
    </source>
</evidence>
<evidence type="ECO:0000313" key="1">
    <source>
        <dbReference type="EMBL" id="EWS81023.1"/>
    </source>
</evidence>